<dbReference type="RefSeq" id="WP_290246856.1">
    <property type="nucleotide sequence ID" value="NZ_JAUFQT010000001.1"/>
</dbReference>
<comment type="caution">
    <text evidence="1">The sequence shown here is derived from an EMBL/GenBank/DDBJ whole genome shotgun (WGS) entry which is preliminary data.</text>
</comment>
<dbReference type="Pfam" id="PF19420">
    <property type="entry name" value="DDAH_eukar"/>
    <property type="match status" value="1"/>
</dbReference>
<proteinExistence type="predicted"/>
<dbReference type="Proteomes" id="UP001589654">
    <property type="component" value="Unassembled WGS sequence"/>
</dbReference>
<protein>
    <submittedName>
        <fullName evidence="1">Citrulline utilization hydrolase CtlX</fullName>
    </submittedName>
</protein>
<gene>
    <name evidence="1" type="primary">ctlX</name>
    <name evidence="1" type="ORF">ACFFUR_02215</name>
</gene>
<dbReference type="PANTHER" id="PTHR43224:SF1">
    <property type="entry name" value="AMIDINOTRANSFERASE"/>
    <property type="match status" value="1"/>
</dbReference>
<dbReference type="PANTHER" id="PTHR43224">
    <property type="entry name" value="AMIDINOTRANSFERASE"/>
    <property type="match status" value="1"/>
</dbReference>
<keyword evidence="2" id="KW-1185">Reference proteome</keyword>
<evidence type="ECO:0000313" key="1">
    <source>
        <dbReference type="EMBL" id="MFB9210606.1"/>
    </source>
</evidence>
<evidence type="ECO:0000313" key="2">
    <source>
        <dbReference type="Proteomes" id="UP001589654"/>
    </source>
</evidence>
<dbReference type="EMBL" id="JBHMEW010000008">
    <property type="protein sequence ID" value="MFB9210606.1"/>
    <property type="molecule type" value="Genomic_DNA"/>
</dbReference>
<reference evidence="1 2" key="1">
    <citation type="submission" date="2024-09" db="EMBL/GenBank/DDBJ databases">
        <authorList>
            <person name="Sun Q."/>
            <person name="Mori K."/>
        </authorList>
    </citation>
    <scope>NUCLEOTIDE SEQUENCE [LARGE SCALE GENOMIC DNA]</scope>
    <source>
        <strain evidence="1 2">CECT 7682</strain>
    </source>
</reference>
<name>A0ABV5J1B5_9BACT</name>
<dbReference type="SUPFAM" id="SSF55909">
    <property type="entry name" value="Pentein"/>
    <property type="match status" value="1"/>
</dbReference>
<sequence length="314" mass="35800">MESLQTTSSVFMVRPAAFGYNVETARDNLYQIRDDRPSSLIQKLALNEFNQFVQLLRAKGIQVIVVEDTPKPVKPDAVFPNNWFSTHADGRLILYPICSPIRRKERRKYLVSTLYDQGFKVEEIVDLTFFEEDKQFLESTGSLVMDRGRKHVYACLSQRTHPVPLAYFCRLMGFEETCFTATYQKDGNAIPIYHTNVMMHLGTKLAVICLDCLGKKVERREVQKKLEESGRKIIPISVHQHFAFAGNMLELKNENGQHFTVMSQSALDSLKAGQRQVIEKYTEIIATELPTIEKLGGGSARCMLAEIFLPKRGI</sequence>
<dbReference type="InterPro" id="IPR014541">
    <property type="entry name" value="Amdntrnsf_FN0238"/>
</dbReference>
<organism evidence="1 2">
    <name type="scientific">Echinicola jeungdonensis</name>
    <dbReference type="NCBI Taxonomy" id="709343"/>
    <lineage>
        <taxon>Bacteria</taxon>
        <taxon>Pseudomonadati</taxon>
        <taxon>Bacteroidota</taxon>
        <taxon>Cytophagia</taxon>
        <taxon>Cytophagales</taxon>
        <taxon>Cyclobacteriaceae</taxon>
        <taxon>Echinicola</taxon>
    </lineage>
</organism>
<dbReference type="GO" id="GO:0016787">
    <property type="term" value="F:hydrolase activity"/>
    <property type="evidence" value="ECO:0007669"/>
    <property type="project" value="UniProtKB-KW"/>
</dbReference>
<accession>A0ABV5J1B5</accession>
<dbReference type="PIRSF" id="PIRSF028188">
    <property type="entry name" value="Amdntrnsf_FN0238"/>
    <property type="match status" value="1"/>
</dbReference>
<dbReference type="Gene3D" id="3.75.10.10">
    <property type="entry name" value="L-arginine/glycine Amidinotransferase, Chain A"/>
    <property type="match status" value="1"/>
</dbReference>
<dbReference type="NCBIfam" id="NF046062">
    <property type="entry name" value="citrull_CtlX"/>
    <property type="match status" value="1"/>
</dbReference>
<keyword evidence="1" id="KW-0378">Hydrolase</keyword>